<sequence>MATKSKNRTDIYAKVTNQIIAELERGVRPWHKPWNAEHAAGRICRPLRHNGTPYHGINILMLWASAEEAGFHCPHWLTFKQAKELGGSVRKGEKGSPVVYASTFTRSETTDDGAEVAEQVPFLKQYTVFNACQVDGLPDRYYELAAAPRETVERIEQADRFFVATGAEIRTGGNRAYYTIEGDYIQLPPIECFVDSESHASTLAHEATHWTRHPSRLDRDLGRKRWGDAGYAMEELVAELGSAFLCADLEITPEVREDHASYLASWLEVLKDDKRAIFTAASLASKAVDYLHGLQPGED</sequence>
<feature type="domain" description="Polyvalent protein metallopeptidase" evidence="2">
    <location>
        <begin position="156"/>
        <end position="282"/>
    </location>
</feature>
<dbReference type="Pfam" id="PF08401">
    <property type="entry name" value="ArdcN"/>
    <property type="match status" value="1"/>
</dbReference>
<keyword evidence="3" id="KW-0808">Transferase</keyword>
<keyword evidence="4" id="KW-1185">Reference proteome</keyword>
<dbReference type="Proteomes" id="UP000316714">
    <property type="component" value="Unassembled WGS sequence"/>
</dbReference>
<protein>
    <submittedName>
        <fullName evidence="3">DNA primase TraC</fullName>
        <ecNumber evidence="3">2.7.7.-</ecNumber>
    </submittedName>
</protein>
<dbReference type="RefSeq" id="WP_146561232.1">
    <property type="nucleotide sequence ID" value="NZ_SIHJ01000001.1"/>
</dbReference>
<dbReference type="InterPro" id="IPR041459">
    <property type="entry name" value="MPTase-PolyVal"/>
</dbReference>
<name>A0A5C5V9D4_9BACT</name>
<dbReference type="EC" id="2.7.7.-" evidence="3"/>
<comment type="caution">
    <text evidence="3">The sequence shown here is derived from an EMBL/GenBank/DDBJ whole genome shotgun (WGS) entry which is preliminary data.</text>
</comment>
<gene>
    <name evidence="3" type="primary">traC_2</name>
    <name evidence="3" type="ORF">KOR34_01140</name>
</gene>
<dbReference type="GO" id="GO:0003697">
    <property type="term" value="F:single-stranded DNA binding"/>
    <property type="evidence" value="ECO:0007669"/>
    <property type="project" value="InterPro"/>
</dbReference>
<keyword evidence="3" id="KW-0548">Nucleotidyltransferase</keyword>
<organism evidence="3 4">
    <name type="scientific">Posidoniimonas corsicana</name>
    <dbReference type="NCBI Taxonomy" id="1938618"/>
    <lineage>
        <taxon>Bacteria</taxon>
        <taxon>Pseudomonadati</taxon>
        <taxon>Planctomycetota</taxon>
        <taxon>Planctomycetia</taxon>
        <taxon>Pirellulales</taxon>
        <taxon>Lacipirellulaceae</taxon>
        <taxon>Posidoniimonas</taxon>
    </lineage>
</organism>
<evidence type="ECO:0000313" key="3">
    <source>
        <dbReference type="EMBL" id="TWT35226.1"/>
    </source>
</evidence>
<accession>A0A5C5V9D4</accession>
<dbReference type="PIRSF" id="PIRSF037112">
    <property type="entry name" value="Antirestriction_ArdC"/>
    <property type="match status" value="1"/>
</dbReference>
<feature type="domain" description="N-terminal" evidence="1">
    <location>
        <begin position="10"/>
        <end position="129"/>
    </location>
</feature>
<dbReference type="AlphaFoldDB" id="A0A5C5V9D4"/>
<proteinExistence type="predicted"/>
<dbReference type="InterPro" id="IPR013610">
    <property type="entry name" value="ArdC_N"/>
</dbReference>
<evidence type="ECO:0000313" key="4">
    <source>
        <dbReference type="Proteomes" id="UP000316714"/>
    </source>
</evidence>
<dbReference type="Pfam" id="PF18818">
    <property type="entry name" value="MPTase-PolyVal"/>
    <property type="match status" value="1"/>
</dbReference>
<evidence type="ECO:0000259" key="1">
    <source>
        <dbReference type="Pfam" id="PF08401"/>
    </source>
</evidence>
<evidence type="ECO:0000259" key="2">
    <source>
        <dbReference type="Pfam" id="PF18818"/>
    </source>
</evidence>
<dbReference type="OrthoDB" id="9792687at2"/>
<dbReference type="EMBL" id="SIHJ01000001">
    <property type="protein sequence ID" value="TWT35226.1"/>
    <property type="molecule type" value="Genomic_DNA"/>
</dbReference>
<dbReference type="GO" id="GO:0016779">
    <property type="term" value="F:nucleotidyltransferase activity"/>
    <property type="evidence" value="ECO:0007669"/>
    <property type="project" value="UniProtKB-KW"/>
</dbReference>
<reference evidence="3 4" key="1">
    <citation type="submission" date="2019-02" db="EMBL/GenBank/DDBJ databases">
        <title>Deep-cultivation of Planctomycetes and their phenomic and genomic characterization uncovers novel biology.</title>
        <authorList>
            <person name="Wiegand S."/>
            <person name="Jogler M."/>
            <person name="Boedeker C."/>
            <person name="Pinto D."/>
            <person name="Vollmers J."/>
            <person name="Rivas-Marin E."/>
            <person name="Kohn T."/>
            <person name="Peeters S.H."/>
            <person name="Heuer A."/>
            <person name="Rast P."/>
            <person name="Oberbeckmann S."/>
            <person name="Bunk B."/>
            <person name="Jeske O."/>
            <person name="Meyerdierks A."/>
            <person name="Storesund J.E."/>
            <person name="Kallscheuer N."/>
            <person name="Luecker S."/>
            <person name="Lage O.M."/>
            <person name="Pohl T."/>
            <person name="Merkel B.J."/>
            <person name="Hornburger P."/>
            <person name="Mueller R.-W."/>
            <person name="Bruemmer F."/>
            <person name="Labrenz M."/>
            <person name="Spormann A.M."/>
            <person name="Op Den Camp H."/>
            <person name="Overmann J."/>
            <person name="Amann R."/>
            <person name="Jetten M.S.M."/>
            <person name="Mascher T."/>
            <person name="Medema M.H."/>
            <person name="Devos D.P."/>
            <person name="Kaster A.-K."/>
            <person name="Ovreas L."/>
            <person name="Rohde M."/>
            <person name="Galperin M.Y."/>
            <person name="Jogler C."/>
        </authorList>
    </citation>
    <scope>NUCLEOTIDE SEQUENCE [LARGE SCALE GENOMIC DNA]</scope>
    <source>
        <strain evidence="3 4">KOR34</strain>
    </source>
</reference>
<dbReference type="InterPro" id="IPR017113">
    <property type="entry name" value="Antirestriction_ArdC"/>
</dbReference>